<reference evidence="3 4" key="1">
    <citation type="submission" date="2020-07" db="EMBL/GenBank/DDBJ databases">
        <authorList>
            <person name="Zhuang K."/>
            <person name="Ran Y."/>
        </authorList>
    </citation>
    <scope>NUCLEOTIDE SEQUENCE [LARGE SCALE GENOMIC DNA]</scope>
    <source>
        <strain evidence="3 4">WCH-YHL-001</strain>
    </source>
</reference>
<dbReference type="SUPFAM" id="SSF51338">
    <property type="entry name" value="Composite domain of metallo-dependent hydrolases"/>
    <property type="match status" value="1"/>
</dbReference>
<dbReference type="PANTHER" id="PTHR43794">
    <property type="entry name" value="AMINOHYDROLASE SSNA-RELATED"/>
    <property type="match status" value="1"/>
</dbReference>
<evidence type="ECO:0000259" key="2">
    <source>
        <dbReference type="Pfam" id="PF01979"/>
    </source>
</evidence>
<gene>
    <name evidence="3" type="ORF">H0264_22265</name>
</gene>
<dbReference type="SUPFAM" id="SSF51556">
    <property type="entry name" value="Metallo-dependent hydrolases"/>
    <property type="match status" value="1"/>
</dbReference>
<evidence type="ECO:0000256" key="1">
    <source>
        <dbReference type="ARBA" id="ARBA00022801"/>
    </source>
</evidence>
<dbReference type="AlphaFoldDB" id="A0A7D6VJG5"/>
<evidence type="ECO:0000313" key="4">
    <source>
        <dbReference type="Proteomes" id="UP000515512"/>
    </source>
</evidence>
<dbReference type="Proteomes" id="UP000515512">
    <property type="component" value="Chromosome"/>
</dbReference>
<dbReference type="EMBL" id="CP059399">
    <property type="protein sequence ID" value="QLY34595.1"/>
    <property type="molecule type" value="Genomic_DNA"/>
</dbReference>
<sequence>MTSEAQLLLRGGIVLTMDDEIGDFDKADVLIDNGEIVAVGRDLHSAAKVVDCAGKIVIPGFVNSHHHMFQTALRSFWSDALELDYFLQSRTGEDALFHQYTPEDVYWGEYGGALECLAAGTTTVVDTSQCSYTPEHTDAALDAIRRAGIRCMFSFSPAFGDHEPAPTYAHPDDIHRLCGAYDPSDAAGLVRLALGYHVDEDLFQLAKDLELPVFAHVNDVSWGRVLEQFEAEGLLGPWITYIHCLGLEDTAWKAIRRSGGRVSVSVSAELSLGMGVPALQAAVDHQVPVSLGTDTVSTAPADFFSQMRAAFLLQRHTAMDAARRGRPETAAPLSTRDILRIATVGGARAAHLDHLVGTLTPGKRADIAILNARTLNASPVNHAAGAIVQLMDTGNVDTVLVDGRIVKQGGRMLHADIDDVLSHLDRSAAGLLERAGKDGILLTGCRSY</sequence>
<feature type="domain" description="Amidohydrolase-related" evidence="2">
    <location>
        <begin position="214"/>
        <end position="406"/>
    </location>
</feature>
<dbReference type="GO" id="GO:0016810">
    <property type="term" value="F:hydrolase activity, acting on carbon-nitrogen (but not peptide) bonds"/>
    <property type="evidence" value="ECO:0007669"/>
    <property type="project" value="InterPro"/>
</dbReference>
<evidence type="ECO:0000313" key="3">
    <source>
        <dbReference type="EMBL" id="QLY34595.1"/>
    </source>
</evidence>
<dbReference type="Pfam" id="PF01979">
    <property type="entry name" value="Amidohydro_1"/>
    <property type="match status" value="2"/>
</dbReference>
<dbReference type="InterPro" id="IPR050287">
    <property type="entry name" value="MTA/SAH_deaminase"/>
</dbReference>
<keyword evidence="1 3" id="KW-0378">Hydrolase</keyword>
<organism evidence="3 4">
    <name type="scientific">Nocardia huaxiensis</name>
    <dbReference type="NCBI Taxonomy" id="2755382"/>
    <lineage>
        <taxon>Bacteria</taxon>
        <taxon>Bacillati</taxon>
        <taxon>Actinomycetota</taxon>
        <taxon>Actinomycetes</taxon>
        <taxon>Mycobacteriales</taxon>
        <taxon>Nocardiaceae</taxon>
        <taxon>Nocardia</taxon>
    </lineage>
</organism>
<proteinExistence type="predicted"/>
<feature type="domain" description="Amidohydrolase-related" evidence="2">
    <location>
        <begin position="56"/>
        <end position="158"/>
    </location>
</feature>
<dbReference type="PANTHER" id="PTHR43794:SF11">
    <property type="entry name" value="AMIDOHYDROLASE-RELATED DOMAIN-CONTAINING PROTEIN"/>
    <property type="match status" value="1"/>
</dbReference>
<dbReference type="Gene3D" id="2.30.40.10">
    <property type="entry name" value="Urease, subunit C, domain 1"/>
    <property type="match status" value="1"/>
</dbReference>
<dbReference type="KEGG" id="nhu:H0264_22265"/>
<dbReference type="InterPro" id="IPR032466">
    <property type="entry name" value="Metal_Hydrolase"/>
</dbReference>
<name>A0A7D6VJG5_9NOCA</name>
<dbReference type="NCBIfam" id="NF006056">
    <property type="entry name" value="PRK08204.1"/>
    <property type="match status" value="1"/>
</dbReference>
<protein>
    <submittedName>
        <fullName evidence="3">Amidohydrolase family protein</fullName>
    </submittedName>
</protein>
<keyword evidence="4" id="KW-1185">Reference proteome</keyword>
<dbReference type="InterPro" id="IPR011059">
    <property type="entry name" value="Metal-dep_hydrolase_composite"/>
</dbReference>
<accession>A0A7D6VJG5</accession>
<dbReference type="InterPro" id="IPR006680">
    <property type="entry name" value="Amidohydro-rel"/>
</dbReference>
<dbReference type="Gene3D" id="3.20.20.140">
    <property type="entry name" value="Metal-dependent hydrolases"/>
    <property type="match status" value="1"/>
</dbReference>